<dbReference type="AlphaFoldDB" id="A0A915HHZ0"/>
<dbReference type="InterPro" id="IPR007110">
    <property type="entry name" value="Ig-like_dom"/>
</dbReference>
<evidence type="ECO:0000313" key="3">
    <source>
        <dbReference type="WBParaSite" id="nRc.2.0.1.t01215-RA"/>
    </source>
</evidence>
<dbReference type="PROSITE" id="PS50835">
    <property type="entry name" value="IG_LIKE"/>
    <property type="match status" value="1"/>
</dbReference>
<keyword evidence="2" id="KW-1185">Reference proteome</keyword>
<dbReference type="Gene3D" id="2.60.40.10">
    <property type="entry name" value="Immunoglobulins"/>
    <property type="match status" value="1"/>
</dbReference>
<dbReference type="SUPFAM" id="SSF48726">
    <property type="entry name" value="Immunoglobulin"/>
    <property type="match status" value="1"/>
</dbReference>
<reference evidence="3" key="1">
    <citation type="submission" date="2022-11" db="UniProtKB">
        <authorList>
            <consortium name="WormBaseParasite"/>
        </authorList>
    </citation>
    <scope>IDENTIFICATION</scope>
</reference>
<proteinExistence type="predicted"/>
<dbReference type="InterPro" id="IPR013783">
    <property type="entry name" value="Ig-like_fold"/>
</dbReference>
<evidence type="ECO:0000313" key="2">
    <source>
        <dbReference type="Proteomes" id="UP000887565"/>
    </source>
</evidence>
<dbReference type="WBParaSite" id="nRc.2.0.1.t01215-RA">
    <property type="protein sequence ID" value="nRc.2.0.1.t01215-RA"/>
    <property type="gene ID" value="nRc.2.0.1.g01215"/>
</dbReference>
<sequence length="144" mass="16023">MVLINSKIFLTEPKLDSYLVKPGDKNIILPCSISDDYIKTSGTSLQWLRINTAGPRLITLGSTTKVNSGYELDTVNCSSKSSNDAQQQIGCYNLRIKHVSYEQDNGNFFCQVDKSDGSLEQSNPAKVIVIGQLSLEKQYKEKIK</sequence>
<organism evidence="2 3">
    <name type="scientific">Romanomermis culicivorax</name>
    <name type="common">Nematode worm</name>
    <dbReference type="NCBI Taxonomy" id="13658"/>
    <lineage>
        <taxon>Eukaryota</taxon>
        <taxon>Metazoa</taxon>
        <taxon>Ecdysozoa</taxon>
        <taxon>Nematoda</taxon>
        <taxon>Enoplea</taxon>
        <taxon>Dorylaimia</taxon>
        <taxon>Mermithida</taxon>
        <taxon>Mermithoidea</taxon>
        <taxon>Mermithidae</taxon>
        <taxon>Romanomermis</taxon>
    </lineage>
</organism>
<name>A0A915HHZ0_ROMCU</name>
<dbReference type="Proteomes" id="UP000887565">
    <property type="component" value="Unplaced"/>
</dbReference>
<evidence type="ECO:0000259" key="1">
    <source>
        <dbReference type="PROSITE" id="PS50835"/>
    </source>
</evidence>
<accession>A0A915HHZ0</accession>
<dbReference type="InterPro" id="IPR036179">
    <property type="entry name" value="Ig-like_dom_sf"/>
</dbReference>
<protein>
    <submittedName>
        <fullName evidence="3">Ig-like domain-containing protein</fullName>
    </submittedName>
</protein>
<feature type="domain" description="Ig-like" evidence="1">
    <location>
        <begin position="13"/>
        <end position="120"/>
    </location>
</feature>